<dbReference type="InterPro" id="IPR005480">
    <property type="entry name" value="CPSase_lsu_oligo"/>
</dbReference>
<feature type="domain" description="MGS-like" evidence="19">
    <location>
        <begin position="937"/>
        <end position="1074"/>
    </location>
</feature>
<dbReference type="NCBIfam" id="NF009455">
    <property type="entry name" value="PRK12815.1"/>
    <property type="match status" value="1"/>
</dbReference>
<proteinExistence type="inferred from homology"/>
<dbReference type="GO" id="GO:0005737">
    <property type="term" value="C:cytoplasm"/>
    <property type="evidence" value="ECO:0007669"/>
    <property type="project" value="TreeGrafter"/>
</dbReference>
<dbReference type="Pfam" id="PF02786">
    <property type="entry name" value="CPSase_L_D2"/>
    <property type="match status" value="2"/>
</dbReference>
<sequence>MKDENIKKVLLLGSGALKIGEAGEFDYSGSQALKALREEGIKTVLINPNIATVQTSEGVADQIYFLPVQPYFVERVIQKERPDGILLSFGGQTALNCGVELYRSGVLEKYGVKVLGTPVQAIMDTEDRELFVEKLDEIDVKTIKSEACENIEQARTAAATLGYPVIIRAAYALGGLGSGFADNEEELNVLAEKAFSFSPQVLVEKSLKGWKEIEYEVVRDRYDNCITVCNMENFDPLGIHTGESIVIAPSQTLNNSEYHKLRALAIKIIRHIGIVGECNVQYAFDPKSEDYRVIEVNARLSRSSALASKATGYPLAFVAAKLGMGYGLFELKNSVTKTTSAFFEPALDYVVCKIPRWDLSKFRGVDKELGSSMKSVGEVMAIGRNFEEAIQKGLRMIGQGMHGFVENKELEIADIDAALREPTDKRVFVISKAMHKGYTVDQIHELTKIDKWFLEKLKHIIDIDEELKTKNINTLDKALFRKAKVYGFTDFQIARAVGLEDELHNMHKAMLLVRHCRKNLGIVPVVKQIDTLAAEYPARTNYLYVTYGGVASDIEPEHDGRSIVVLGSGAYRIGSSVEFDWCGVQALNTIRKEGWRSVMINYNPETVSTDYDMCDRLYFDELTFERVMDIIELESPHGVIVSTGGQIPNNLAMKLAEQHVPLLGTKAEDIDGAEDRAKFSEMLTRHGINQPEWSALTSMEDIDDFIARVGFPVLVRPSYVLSGAAMNVCSNEEELKRFLRLAANVSEDHPVVVSKFIEHAKEIEMDAVAKNGEILAYAISEHIEFAGVHSGDATIQFPPQKIYVETVRRIKRVSRQIAKALHINGPFNIQYMARDNEIMVIECNLRASRSFPFVSKVLKINLIELATRVMLGLPVEKPNKNLFDLDYVGIKASQFSFNRLQKADPVLGVDMSSTGEVGCLGDDSNQALLKSMLSVGYRIPKKTVLLSTGGAKQKAELLDAAKTLVAHGYKLYATGGSSNYLADNGVENTRVYWPSDEGKHPQALDMLHNKEIDMVVNIPKNLTVHELTNGYKIRRAAIDLNVPLITNSRLACAFINAFCSLSLEDIDIKAWGEY</sequence>
<evidence type="ECO:0000256" key="11">
    <source>
        <dbReference type="ARBA" id="ARBA00022840"/>
    </source>
</evidence>
<dbReference type="PRINTS" id="PR00098">
    <property type="entry name" value="CPSASE"/>
</dbReference>
<dbReference type="Pfam" id="PF02142">
    <property type="entry name" value="MGS"/>
    <property type="match status" value="1"/>
</dbReference>
<evidence type="ECO:0000313" key="20">
    <source>
        <dbReference type="EMBL" id="SUB79360.1"/>
    </source>
</evidence>
<evidence type="ECO:0000256" key="12">
    <source>
        <dbReference type="ARBA" id="ARBA00022842"/>
    </source>
</evidence>
<dbReference type="SUPFAM" id="SSF52440">
    <property type="entry name" value="PreATP-grasp domain"/>
    <property type="match status" value="2"/>
</dbReference>
<evidence type="ECO:0000313" key="21">
    <source>
        <dbReference type="Proteomes" id="UP000255283"/>
    </source>
</evidence>
<dbReference type="CDD" id="cd01423">
    <property type="entry name" value="MGS_CPS_I_III"/>
    <property type="match status" value="1"/>
</dbReference>
<dbReference type="EC" id="6.3.5.5" evidence="20"/>
<dbReference type="AlphaFoldDB" id="A0AAQ1ZID7"/>
<dbReference type="PROSITE" id="PS00866">
    <property type="entry name" value="CPSASE_1"/>
    <property type="match status" value="2"/>
</dbReference>
<comment type="cofactor">
    <cofactor evidence="2">
        <name>Zn(2+)</name>
        <dbReference type="ChEBI" id="CHEBI:29105"/>
    </cofactor>
</comment>
<dbReference type="FunFam" id="3.30.470.20:FF:000001">
    <property type="entry name" value="Carbamoyl-phosphate synthase large chain"/>
    <property type="match status" value="1"/>
</dbReference>
<feature type="domain" description="ATP-grasp" evidence="18">
    <location>
        <begin position="132"/>
        <end position="324"/>
    </location>
</feature>
<dbReference type="SUPFAM" id="SSF48108">
    <property type="entry name" value="Carbamoyl phosphate synthetase, large subunit connection domain"/>
    <property type="match status" value="1"/>
</dbReference>
<dbReference type="InterPro" id="IPR016185">
    <property type="entry name" value="PreATP-grasp_dom_sf"/>
</dbReference>
<dbReference type="Gene3D" id="3.30.470.20">
    <property type="entry name" value="ATP-grasp fold, B domain"/>
    <property type="match status" value="2"/>
</dbReference>
<evidence type="ECO:0000256" key="4">
    <source>
        <dbReference type="ARBA" id="ARBA00009799"/>
    </source>
</evidence>
<evidence type="ECO:0000256" key="9">
    <source>
        <dbReference type="ARBA" id="ARBA00022737"/>
    </source>
</evidence>
<evidence type="ECO:0000256" key="10">
    <source>
        <dbReference type="ARBA" id="ARBA00022741"/>
    </source>
</evidence>
<dbReference type="FunFam" id="3.40.50.20:FF:000001">
    <property type="entry name" value="Carbamoyl-phosphate synthase large chain"/>
    <property type="match status" value="1"/>
</dbReference>
<dbReference type="Pfam" id="PF02787">
    <property type="entry name" value="CPSase_L_D3"/>
    <property type="match status" value="1"/>
</dbReference>
<dbReference type="SUPFAM" id="SSF56059">
    <property type="entry name" value="Glutathione synthetase ATP-binding domain-like"/>
    <property type="match status" value="2"/>
</dbReference>
<dbReference type="FunFam" id="3.30.1490.20:FF:000001">
    <property type="entry name" value="Carbamoyl-phosphate synthase large chain"/>
    <property type="match status" value="1"/>
</dbReference>
<comment type="catalytic activity">
    <reaction evidence="16">
        <text>hydrogencarbonate + L-glutamine + 2 ATP + H2O = carbamoyl phosphate + L-glutamate + 2 ADP + phosphate + 2 H(+)</text>
        <dbReference type="Rhea" id="RHEA:18633"/>
        <dbReference type="ChEBI" id="CHEBI:15377"/>
        <dbReference type="ChEBI" id="CHEBI:15378"/>
        <dbReference type="ChEBI" id="CHEBI:17544"/>
        <dbReference type="ChEBI" id="CHEBI:29985"/>
        <dbReference type="ChEBI" id="CHEBI:30616"/>
        <dbReference type="ChEBI" id="CHEBI:43474"/>
        <dbReference type="ChEBI" id="CHEBI:58228"/>
        <dbReference type="ChEBI" id="CHEBI:58359"/>
        <dbReference type="ChEBI" id="CHEBI:456216"/>
        <dbReference type="EC" id="6.3.5.5"/>
    </reaction>
</comment>
<dbReference type="InterPro" id="IPR036897">
    <property type="entry name" value="CarbamoylP_synth_lsu_oligo_sf"/>
</dbReference>
<dbReference type="PANTHER" id="PTHR11405">
    <property type="entry name" value="CARBAMOYLTRANSFERASE FAMILY MEMBER"/>
    <property type="match status" value="1"/>
</dbReference>
<evidence type="ECO:0000256" key="1">
    <source>
        <dbReference type="ARBA" id="ARBA00001936"/>
    </source>
</evidence>
<accession>A0AAQ1ZID7</accession>
<dbReference type="InterPro" id="IPR036914">
    <property type="entry name" value="MGS-like_dom_sf"/>
</dbReference>
<evidence type="ECO:0000256" key="6">
    <source>
        <dbReference type="ARBA" id="ARBA00022598"/>
    </source>
</evidence>
<comment type="similarity">
    <text evidence="4">Belongs to the CarB family.</text>
</comment>
<gene>
    <name evidence="20" type="primary">carB_1</name>
    <name evidence="20" type="ORF">NCTC13063_00625</name>
</gene>
<reference evidence="20 21" key="1">
    <citation type="submission" date="2018-06" db="EMBL/GenBank/DDBJ databases">
        <authorList>
            <consortium name="Pathogen Informatics"/>
            <person name="Doyle S."/>
        </authorList>
    </citation>
    <scope>NUCLEOTIDE SEQUENCE [LARGE SCALE GENOMIC DNA]</scope>
    <source>
        <strain evidence="20 21">NCTC13063</strain>
    </source>
</reference>
<dbReference type="PROSITE" id="PS00867">
    <property type="entry name" value="CPSASE_2"/>
    <property type="match status" value="2"/>
</dbReference>
<keyword evidence="12" id="KW-0460">Magnesium</keyword>
<evidence type="ECO:0000259" key="19">
    <source>
        <dbReference type="PROSITE" id="PS51855"/>
    </source>
</evidence>
<evidence type="ECO:0000256" key="13">
    <source>
        <dbReference type="ARBA" id="ARBA00022975"/>
    </source>
</evidence>
<evidence type="ECO:0000256" key="7">
    <source>
        <dbReference type="ARBA" id="ARBA00022605"/>
    </source>
</evidence>
<dbReference type="GO" id="GO:0006541">
    <property type="term" value="P:glutamine metabolic process"/>
    <property type="evidence" value="ECO:0007669"/>
    <property type="project" value="TreeGrafter"/>
</dbReference>
<dbReference type="GO" id="GO:0004087">
    <property type="term" value="F:carbamoyl-phosphate synthase (ammonia) activity"/>
    <property type="evidence" value="ECO:0007669"/>
    <property type="project" value="UniProtKB-EC"/>
</dbReference>
<comment type="catalytic activity">
    <reaction evidence="15">
        <text>hydrogencarbonate + NH4(+) + 2 ATP = carbamoyl phosphate + 2 ADP + phosphate + 2 H(+)</text>
        <dbReference type="Rhea" id="RHEA:18029"/>
        <dbReference type="ChEBI" id="CHEBI:15378"/>
        <dbReference type="ChEBI" id="CHEBI:17544"/>
        <dbReference type="ChEBI" id="CHEBI:28938"/>
        <dbReference type="ChEBI" id="CHEBI:30616"/>
        <dbReference type="ChEBI" id="CHEBI:43474"/>
        <dbReference type="ChEBI" id="CHEBI:58228"/>
        <dbReference type="ChEBI" id="CHEBI:456216"/>
        <dbReference type="EC" id="6.3.4.16"/>
    </reaction>
</comment>
<protein>
    <submittedName>
        <fullName evidence="20">Carbamoyl-phosphate synthase large chain</fullName>
        <ecNumber evidence="20">6.3.5.5</ecNumber>
    </submittedName>
</protein>
<evidence type="ECO:0000256" key="8">
    <source>
        <dbReference type="ARBA" id="ARBA00022723"/>
    </source>
</evidence>
<comment type="cofactor">
    <cofactor evidence="1">
        <name>Mn(2+)</name>
        <dbReference type="ChEBI" id="CHEBI:29035"/>
    </cofactor>
</comment>
<dbReference type="InterPro" id="IPR013815">
    <property type="entry name" value="ATP_grasp_subdomain_1"/>
</dbReference>
<evidence type="ECO:0000256" key="16">
    <source>
        <dbReference type="ARBA" id="ARBA00048816"/>
    </source>
</evidence>
<dbReference type="InterPro" id="IPR005483">
    <property type="entry name" value="CPSase_dom"/>
</dbReference>
<keyword evidence="7" id="KW-0028">Amino-acid biosynthesis</keyword>
<dbReference type="SMART" id="SM01096">
    <property type="entry name" value="CPSase_L_D3"/>
    <property type="match status" value="1"/>
</dbReference>
<dbReference type="SUPFAM" id="SSF52335">
    <property type="entry name" value="Methylglyoxal synthase-like"/>
    <property type="match status" value="1"/>
</dbReference>
<evidence type="ECO:0000256" key="5">
    <source>
        <dbReference type="ARBA" id="ARBA00022571"/>
    </source>
</evidence>
<evidence type="ECO:0000256" key="2">
    <source>
        <dbReference type="ARBA" id="ARBA00001947"/>
    </source>
</evidence>
<dbReference type="NCBIfam" id="TIGR01369">
    <property type="entry name" value="CPSaseII_lrg"/>
    <property type="match status" value="1"/>
</dbReference>
<dbReference type="FunFam" id="3.40.50.20:FF:000002">
    <property type="entry name" value="Carbamoyl-phosphate synthase large chain"/>
    <property type="match status" value="1"/>
</dbReference>
<dbReference type="InterPro" id="IPR006275">
    <property type="entry name" value="CPSase_lsu"/>
</dbReference>
<keyword evidence="10 17" id="KW-0547">Nucleotide-binding</keyword>
<keyword evidence="11 17" id="KW-0067">ATP-binding</keyword>
<keyword evidence="5" id="KW-0055">Arginine biosynthesis</keyword>
<dbReference type="InterPro" id="IPR005479">
    <property type="entry name" value="CPAse_ATP-bd"/>
</dbReference>
<dbReference type="InterPro" id="IPR011761">
    <property type="entry name" value="ATP-grasp"/>
</dbReference>
<evidence type="ECO:0000256" key="17">
    <source>
        <dbReference type="PROSITE-ProRule" id="PRU00409"/>
    </source>
</evidence>
<dbReference type="GO" id="GO:0006526">
    <property type="term" value="P:L-arginine biosynthetic process"/>
    <property type="evidence" value="ECO:0007669"/>
    <property type="project" value="UniProtKB-KW"/>
</dbReference>
<dbReference type="PANTHER" id="PTHR11405:SF53">
    <property type="entry name" value="CARBAMOYL-PHOSPHATE SYNTHASE [AMMONIA], MITOCHONDRIAL"/>
    <property type="match status" value="1"/>
</dbReference>
<dbReference type="InterPro" id="IPR011607">
    <property type="entry name" value="MGS-like_dom"/>
</dbReference>
<organism evidence="20 21">
    <name type="scientific">Segatella buccae</name>
    <dbReference type="NCBI Taxonomy" id="28126"/>
    <lineage>
        <taxon>Bacteria</taxon>
        <taxon>Pseudomonadati</taxon>
        <taxon>Bacteroidota</taxon>
        <taxon>Bacteroidia</taxon>
        <taxon>Bacteroidales</taxon>
        <taxon>Prevotellaceae</taxon>
        <taxon>Segatella</taxon>
    </lineage>
</organism>
<evidence type="ECO:0000256" key="14">
    <source>
        <dbReference type="ARBA" id="ARBA00023211"/>
    </source>
</evidence>
<dbReference type="GO" id="GO:0006221">
    <property type="term" value="P:pyrimidine nucleotide biosynthetic process"/>
    <property type="evidence" value="ECO:0007669"/>
    <property type="project" value="UniProtKB-KW"/>
</dbReference>
<dbReference type="FunFam" id="3.30.470.20:FF:000004">
    <property type="entry name" value="Carbamoyl-phosphate synthase (glutamine-hydrolyzing)"/>
    <property type="match status" value="1"/>
</dbReference>
<dbReference type="GO" id="GO:0005524">
    <property type="term" value="F:ATP binding"/>
    <property type="evidence" value="ECO:0007669"/>
    <property type="project" value="UniProtKB-UniRule"/>
</dbReference>
<name>A0AAQ1ZID7_9BACT</name>
<dbReference type="Gene3D" id="3.40.50.1380">
    <property type="entry name" value="Methylglyoxal synthase-like domain"/>
    <property type="match status" value="1"/>
</dbReference>
<dbReference type="GO" id="GO:0004088">
    <property type="term" value="F:carbamoyl-phosphate synthase (glutamine-hydrolyzing) activity"/>
    <property type="evidence" value="ECO:0007669"/>
    <property type="project" value="UniProtKB-EC"/>
</dbReference>
<dbReference type="SMART" id="SM00851">
    <property type="entry name" value="MGS"/>
    <property type="match status" value="1"/>
</dbReference>
<keyword evidence="6 20" id="KW-0436">Ligase</keyword>
<keyword evidence="13" id="KW-0665">Pyrimidine biosynthesis</keyword>
<dbReference type="Gene3D" id="3.30.1490.20">
    <property type="entry name" value="ATP-grasp fold, A domain"/>
    <property type="match status" value="1"/>
</dbReference>
<comment type="caution">
    <text evidence="20">The sequence shown here is derived from an EMBL/GenBank/DDBJ whole genome shotgun (WGS) entry which is preliminary data.</text>
</comment>
<dbReference type="InterPro" id="IPR058047">
    <property type="entry name" value="CPSase_preATP-grasp"/>
</dbReference>
<dbReference type="FunFam" id="1.10.1030.10:FF:000002">
    <property type="entry name" value="Carbamoyl-phosphate synthase large chain"/>
    <property type="match status" value="1"/>
</dbReference>
<evidence type="ECO:0000256" key="15">
    <source>
        <dbReference type="ARBA" id="ARBA00047359"/>
    </source>
</evidence>
<dbReference type="RefSeq" id="WP_115153219.1">
    <property type="nucleotide sequence ID" value="NZ_DBFWLE010000018.1"/>
</dbReference>
<feature type="domain" description="ATP-grasp" evidence="18">
    <location>
        <begin position="680"/>
        <end position="871"/>
    </location>
</feature>
<keyword evidence="9" id="KW-0677">Repeat</keyword>
<dbReference type="GO" id="GO:0046872">
    <property type="term" value="F:metal ion binding"/>
    <property type="evidence" value="ECO:0007669"/>
    <property type="project" value="UniProtKB-KW"/>
</dbReference>
<keyword evidence="14" id="KW-0464">Manganese</keyword>
<dbReference type="Gene3D" id="1.10.1030.10">
    <property type="entry name" value="Carbamoyl-phosphate synthetase, large subunit oligomerisation domain"/>
    <property type="match status" value="1"/>
</dbReference>
<dbReference type="NCBIfam" id="NF003671">
    <property type="entry name" value="PRK05294.1"/>
    <property type="match status" value="1"/>
</dbReference>
<keyword evidence="8" id="KW-0479">Metal-binding</keyword>
<dbReference type="Gene3D" id="3.40.50.20">
    <property type="match status" value="2"/>
</dbReference>
<comment type="pathway">
    <text evidence="3">Amino-acid biosynthesis; L-arginine biosynthesis.</text>
</comment>
<evidence type="ECO:0000259" key="18">
    <source>
        <dbReference type="PROSITE" id="PS50975"/>
    </source>
</evidence>
<dbReference type="PROSITE" id="PS51855">
    <property type="entry name" value="MGS"/>
    <property type="match status" value="1"/>
</dbReference>
<dbReference type="Proteomes" id="UP000255283">
    <property type="component" value="Unassembled WGS sequence"/>
</dbReference>
<dbReference type="Pfam" id="PF25596">
    <property type="entry name" value="CPSase_L_D1"/>
    <property type="match status" value="2"/>
</dbReference>
<dbReference type="EMBL" id="UGTJ01000001">
    <property type="protein sequence ID" value="SUB79360.1"/>
    <property type="molecule type" value="Genomic_DNA"/>
</dbReference>
<evidence type="ECO:0000256" key="3">
    <source>
        <dbReference type="ARBA" id="ARBA00004730"/>
    </source>
</evidence>
<dbReference type="PROSITE" id="PS50975">
    <property type="entry name" value="ATP_GRASP"/>
    <property type="match status" value="2"/>
</dbReference>